<dbReference type="VEuPathDB" id="AmoebaDB:FDP41_012108"/>
<dbReference type="EMBL" id="VFQX01000013">
    <property type="protein sequence ID" value="KAF0981451.1"/>
    <property type="molecule type" value="Genomic_DNA"/>
</dbReference>
<protein>
    <submittedName>
        <fullName evidence="2">Uncharacterized protein</fullName>
    </submittedName>
</protein>
<organism evidence="2 3">
    <name type="scientific">Naegleria fowleri</name>
    <name type="common">Brain eating amoeba</name>
    <dbReference type="NCBI Taxonomy" id="5763"/>
    <lineage>
        <taxon>Eukaryota</taxon>
        <taxon>Discoba</taxon>
        <taxon>Heterolobosea</taxon>
        <taxon>Tetramitia</taxon>
        <taxon>Eutetramitia</taxon>
        <taxon>Vahlkampfiidae</taxon>
        <taxon>Naegleria</taxon>
    </lineage>
</organism>
<feature type="region of interest" description="Disordered" evidence="1">
    <location>
        <begin position="100"/>
        <end position="158"/>
    </location>
</feature>
<dbReference type="RefSeq" id="XP_044566164.1">
    <property type="nucleotide sequence ID" value="XM_044702591.1"/>
</dbReference>
<dbReference type="VEuPathDB" id="AmoebaDB:NF0083960"/>
<accession>A0A6A5C342</accession>
<feature type="compositionally biased region" description="Acidic residues" evidence="1">
    <location>
        <begin position="104"/>
        <end position="129"/>
    </location>
</feature>
<name>A0A6A5C342_NAEFO</name>
<keyword evidence="3" id="KW-1185">Reference proteome</keyword>
<comment type="caution">
    <text evidence="2">The sequence shown here is derived from an EMBL/GenBank/DDBJ whole genome shotgun (WGS) entry which is preliminary data.</text>
</comment>
<sequence length="450" mass="51603">MFAGTTITTMNDKFAILCKNITHQDTKTLPSISAPSRKESSSNLNSINFNEIMMNNNMNQQPFMWCGQNQESSSMNIYCSSSSYSVTEADKGKEHVLMRTDSFEMSDDQSSDCDYEDDEEEEDFEDDSDCDLHKNYFRASSLHDEDEEDEEEDDDQEEHMFFDEDTVSSHEEHELEVSPSIDIPFWFGNEDPEHVKYVLKAYDNFLGLNSHRSANSRMPIRFIGKVIRQAIEDDNIIVRQDDCDYDQDITVGCDTSTSKQQRVLVTSETLFIYERSQKLEPGSISKCMNKLIIETMYDYDEGIPIHIFIHDDEEEMDEVTCLQHISILQCRPYGGNEQDFHYSSQKVTQASQLLEEISSSTRGLTYCDLYSQCLQNAEPILNRLKPKLAISDGEAGSPEQHNFLPELSSPIPSPFGVGLKNVSDKQDKSSSHLSHMVMFNSHMLVFHYEN</sequence>
<evidence type="ECO:0000313" key="3">
    <source>
        <dbReference type="Proteomes" id="UP000444721"/>
    </source>
</evidence>
<dbReference type="Proteomes" id="UP000444721">
    <property type="component" value="Unassembled WGS sequence"/>
</dbReference>
<dbReference type="GeneID" id="68119323"/>
<proteinExistence type="predicted"/>
<reference evidence="2 3" key="1">
    <citation type="journal article" date="2019" name="Sci. Rep.">
        <title>Nanopore sequencing improves the draft genome of the human pathogenic amoeba Naegleria fowleri.</title>
        <authorList>
            <person name="Liechti N."/>
            <person name="Schurch N."/>
            <person name="Bruggmann R."/>
            <person name="Wittwer M."/>
        </authorList>
    </citation>
    <scope>NUCLEOTIDE SEQUENCE [LARGE SCALE GENOMIC DNA]</scope>
    <source>
        <strain evidence="2 3">ATCC 30894</strain>
    </source>
</reference>
<evidence type="ECO:0000256" key="1">
    <source>
        <dbReference type="SAM" id="MobiDB-lite"/>
    </source>
</evidence>
<evidence type="ECO:0000313" key="2">
    <source>
        <dbReference type="EMBL" id="KAF0981451.1"/>
    </source>
</evidence>
<dbReference type="VEuPathDB" id="AmoebaDB:NfTy_038150"/>
<dbReference type="OrthoDB" id="10406070at2759"/>
<gene>
    <name evidence="2" type="ORF">FDP41_012108</name>
</gene>
<dbReference type="OMA" id="NSHRSAN"/>
<dbReference type="AlphaFoldDB" id="A0A6A5C342"/>
<feature type="compositionally biased region" description="Acidic residues" evidence="1">
    <location>
        <begin position="144"/>
        <end position="157"/>
    </location>
</feature>